<feature type="domain" description="4Fe-4S Wbl-type" evidence="1">
    <location>
        <begin position="11"/>
        <end position="74"/>
    </location>
</feature>
<evidence type="ECO:0000259" key="1">
    <source>
        <dbReference type="PROSITE" id="PS51674"/>
    </source>
</evidence>
<dbReference type="PROSITE" id="PS51674">
    <property type="entry name" value="4FE4S_WBL"/>
    <property type="match status" value="1"/>
</dbReference>
<evidence type="ECO:0000313" key="2">
    <source>
        <dbReference type="EMBL" id="OHU57069.1"/>
    </source>
</evidence>
<dbReference type="EMBL" id="MLIQ01000014">
    <property type="protein sequence ID" value="OHU57069.1"/>
    <property type="molecule type" value="Genomic_DNA"/>
</dbReference>
<protein>
    <recommendedName>
        <fullName evidence="1">4Fe-4S Wbl-type domain-containing protein</fullName>
    </recommendedName>
</protein>
<dbReference type="AlphaFoldDB" id="A0A1S1LPE0"/>
<evidence type="ECO:0000313" key="3">
    <source>
        <dbReference type="Proteomes" id="UP000180043"/>
    </source>
</evidence>
<organism evidence="2 3">
    <name type="scientific">Mycobacteroides chelonae</name>
    <name type="common">Mycobacterium chelonae</name>
    <dbReference type="NCBI Taxonomy" id="1774"/>
    <lineage>
        <taxon>Bacteria</taxon>
        <taxon>Bacillati</taxon>
        <taxon>Actinomycetota</taxon>
        <taxon>Actinomycetes</taxon>
        <taxon>Mycobacteriales</taxon>
        <taxon>Mycobacteriaceae</taxon>
        <taxon>Mycobacteroides</taxon>
    </lineage>
</organism>
<dbReference type="Proteomes" id="UP000180043">
    <property type="component" value="Unassembled WGS sequence"/>
</dbReference>
<dbReference type="Pfam" id="PF02467">
    <property type="entry name" value="Whib"/>
    <property type="match status" value="1"/>
</dbReference>
<dbReference type="RefSeq" id="WP_070947444.1">
    <property type="nucleotide sequence ID" value="NZ_MLIQ01000014.1"/>
</dbReference>
<proteinExistence type="predicted"/>
<name>A0A1S1LPE0_MYCCH</name>
<sequence>MNDDEWAERAVCRLETPDAPDLWTPDRRPIRAVMVHLEAMCARCPVIRNCAVDAVTADDAEGVYAGVWLPGKERRVARATAMRRLKQLIGEPARGVVDETLEVPA</sequence>
<dbReference type="InterPro" id="IPR034768">
    <property type="entry name" value="4FE4S_WBL"/>
</dbReference>
<accession>A0A1S1LPE0</accession>
<comment type="caution">
    <text evidence="2">The sequence shown here is derived from an EMBL/GenBank/DDBJ whole genome shotgun (WGS) entry which is preliminary data.</text>
</comment>
<reference evidence="2 3" key="1">
    <citation type="submission" date="2016-10" db="EMBL/GenBank/DDBJ databases">
        <title>Evaluation of Human, Veterinary and Environmental Mycobacterium chelonae Isolates by Core Genome Phylogenomic Analysis, Targeted Gene Comparison, and Anti-microbial Susceptibility Patterns: A Tale of Mistaken Identities.</title>
        <authorList>
            <person name="Fogelson S.B."/>
            <person name="Camus A.C."/>
            <person name="Lorenz W."/>
            <person name="Vasireddy R."/>
            <person name="Vasireddy S."/>
            <person name="Smith T."/>
            <person name="Brown-Elliott B.A."/>
            <person name="Wallace R.J.Jr."/>
            <person name="Hasan N.A."/>
            <person name="Reischl U."/>
            <person name="Sanchez S."/>
        </authorList>
    </citation>
    <scope>NUCLEOTIDE SEQUENCE [LARGE SCALE GENOMIC DNA]</scope>
    <source>
        <strain evidence="2 3">15515</strain>
    </source>
</reference>
<gene>
    <name evidence="2" type="ORF">BKG82_12820</name>
</gene>